<protein>
    <submittedName>
        <fullName evidence="2">N-formylglutamate amidohydrolase</fullName>
    </submittedName>
</protein>
<dbReference type="Gene3D" id="3.40.630.40">
    <property type="entry name" value="Zn-dependent exopeptidases"/>
    <property type="match status" value="1"/>
</dbReference>
<gene>
    <name evidence="2" type="ORF">FEF27_08665</name>
</gene>
<dbReference type="AlphaFoldDB" id="A0A5R9A8R6"/>
<comment type="caution">
    <text evidence="2">The sequence shown here is derived from an EMBL/GenBank/DDBJ whole genome shotgun (WGS) entry which is preliminary data.</text>
</comment>
<dbReference type="RefSeq" id="WP_138170465.1">
    <property type="nucleotide sequence ID" value="NZ_VAWA01000010.1"/>
</dbReference>
<organism evidence="2 3">
    <name type="scientific">Nesterenkonia sphaerica</name>
    <dbReference type="NCBI Taxonomy" id="1804988"/>
    <lineage>
        <taxon>Bacteria</taxon>
        <taxon>Bacillati</taxon>
        <taxon>Actinomycetota</taxon>
        <taxon>Actinomycetes</taxon>
        <taxon>Micrococcales</taxon>
        <taxon>Micrococcaceae</taxon>
        <taxon>Nesterenkonia</taxon>
    </lineage>
</organism>
<dbReference type="GO" id="GO:0016787">
    <property type="term" value="F:hydrolase activity"/>
    <property type="evidence" value="ECO:0007669"/>
    <property type="project" value="UniProtKB-KW"/>
</dbReference>
<reference evidence="2 3" key="1">
    <citation type="submission" date="2019-05" db="EMBL/GenBank/DDBJ databases">
        <title>Nesterenkonia sp. GY239, isolated from the Southern Atlantic Ocean.</title>
        <authorList>
            <person name="Zhang G."/>
        </authorList>
    </citation>
    <scope>NUCLEOTIDE SEQUENCE [LARGE SCALE GENOMIC DNA]</scope>
    <source>
        <strain evidence="2 3">GY239</strain>
    </source>
</reference>
<keyword evidence="3" id="KW-1185">Reference proteome</keyword>
<dbReference type="Pfam" id="PF05013">
    <property type="entry name" value="FGase"/>
    <property type="match status" value="1"/>
</dbReference>
<dbReference type="InterPro" id="IPR007709">
    <property type="entry name" value="N-FG_amidohydro"/>
</dbReference>
<dbReference type="Proteomes" id="UP000306544">
    <property type="component" value="Unassembled WGS sequence"/>
</dbReference>
<sequence length="364" mass="40631">MAQNPARSTAQDFELAPVLNTGGGVMGKWAWYHRRNQELRRVKDFYFQAQTAENIYEDLAVFGRAPQTGCEDLQARVMDGNLPVLVHIPHAGLRVPSEYTRDGHLSQGERATEDPGLLARVRDAADYGVDHCVQSAWNRANDGAPYVVKNLHSRLTFDPYEHPESATEKLHAAYHQLLCETLERILDRFAEVLIINLHAHGTPTPAPGEHQGPAWCLGVDGAQHSQRIEGVLERLRIEGLAAVNEPYSGAFVPAGYVGRPEVTAVDCHVRQDVYLDADHTPRRTGSYENPGTDEVPEVRLSDLRVAIRRIWLEHEEPGREARHNARRRTGTTPLPGRKTTAMTEDDKEAYDDAAGPDPDPTRRV</sequence>
<proteinExistence type="predicted"/>
<evidence type="ECO:0000256" key="1">
    <source>
        <dbReference type="SAM" id="MobiDB-lite"/>
    </source>
</evidence>
<evidence type="ECO:0000313" key="3">
    <source>
        <dbReference type="Proteomes" id="UP000306544"/>
    </source>
</evidence>
<keyword evidence="2" id="KW-0378">Hydrolase</keyword>
<feature type="compositionally biased region" description="Low complexity" evidence="1">
    <location>
        <begin position="330"/>
        <end position="340"/>
    </location>
</feature>
<feature type="region of interest" description="Disordered" evidence="1">
    <location>
        <begin position="318"/>
        <end position="364"/>
    </location>
</feature>
<name>A0A5R9A8R6_9MICC</name>
<accession>A0A5R9A8R6</accession>
<dbReference type="OrthoDB" id="9802050at2"/>
<evidence type="ECO:0000313" key="2">
    <source>
        <dbReference type="EMBL" id="TLP74415.1"/>
    </source>
</evidence>
<dbReference type="SUPFAM" id="SSF53187">
    <property type="entry name" value="Zn-dependent exopeptidases"/>
    <property type="match status" value="1"/>
</dbReference>
<dbReference type="EMBL" id="VAWA01000010">
    <property type="protein sequence ID" value="TLP74415.1"/>
    <property type="molecule type" value="Genomic_DNA"/>
</dbReference>